<dbReference type="InterPro" id="IPR055270">
    <property type="entry name" value="Glyco_tran_10_C"/>
</dbReference>
<dbReference type="EC" id="2.4.1.-" evidence="23"/>
<evidence type="ECO:0000256" key="16">
    <source>
        <dbReference type="ARBA" id="ARBA00035849"/>
    </source>
</evidence>
<evidence type="ECO:0000256" key="19">
    <source>
        <dbReference type="ARBA" id="ARBA00046186"/>
    </source>
</evidence>
<keyword evidence="8" id="KW-0256">Endoplasmic reticulum</keyword>
<evidence type="ECO:0000256" key="13">
    <source>
        <dbReference type="ARBA" id="ARBA00023180"/>
    </source>
</evidence>
<evidence type="ECO:0000256" key="22">
    <source>
        <dbReference type="ARBA" id="ARBA00058658"/>
    </source>
</evidence>
<evidence type="ECO:0000259" key="25">
    <source>
        <dbReference type="Pfam" id="PF17039"/>
    </source>
</evidence>
<evidence type="ECO:0000256" key="21">
    <source>
        <dbReference type="ARBA" id="ARBA00048647"/>
    </source>
</evidence>
<dbReference type="UniPathway" id="UPA00378"/>
<keyword evidence="6 23" id="KW-0808">Transferase</keyword>
<evidence type="ECO:0000256" key="14">
    <source>
        <dbReference type="ARBA" id="ARBA00023198"/>
    </source>
</evidence>
<dbReference type="GO" id="GO:0000139">
    <property type="term" value="C:Golgi membrane"/>
    <property type="evidence" value="ECO:0007669"/>
    <property type="project" value="UniProtKB-SubCell"/>
</dbReference>
<evidence type="ECO:0000256" key="23">
    <source>
        <dbReference type="RuleBase" id="RU003832"/>
    </source>
</evidence>
<evidence type="ECO:0000313" key="26">
    <source>
        <dbReference type="Ensembl" id="ENSPLAP00000006052.1"/>
    </source>
</evidence>
<dbReference type="KEGG" id="plai:106957845"/>
<dbReference type="Gene3D" id="3.40.50.11660">
    <property type="entry name" value="Glycosyl transferase family 10, C-terminal domain"/>
    <property type="match status" value="1"/>
</dbReference>
<keyword evidence="10" id="KW-1133">Transmembrane helix</keyword>
<dbReference type="PANTHER" id="PTHR11929">
    <property type="entry name" value="ALPHA- 1,3 -FUCOSYLTRANSFERASE"/>
    <property type="match status" value="1"/>
</dbReference>
<sequence length="384" mass="44147">MGVQAGWRQEGPTSRASRRTGVRTLSLEAVLKRPRLCVCPTAAGFLLLLAACARYLPDQAAPQQQQPPPPPPPPPEVTLLIWTHPFGEYRELPDCLQLYQIPGCRLTDDPWAYPQADAVIIHHREIAKGDAYLPAEPRPDAQKWIWMNYESPTHTSELWLVEGVFNLTLTYRTDSDIFLPYGYLVPRARAADGAPGGGQLSLSRRPRKRFVAWVISNWSATHARVAFYRQFREFIRVDVFGRAGQPLQGGGDSVVRLLRRYMFYLALENSQHTDYITEKLWNAVLAGAVPVVLGPSRQNYERFLPAEAFIHVEDFPTVKELARYLLALRGDPARLWRRHLDWRRSYSLRQPRFWMEHYCTACRAVRRSRGRTQTVTDLGRWFHS</sequence>
<dbReference type="GO" id="GO:0032580">
    <property type="term" value="C:Golgi cisterna membrane"/>
    <property type="evidence" value="ECO:0007669"/>
    <property type="project" value="UniProtKB-SubCell"/>
</dbReference>
<evidence type="ECO:0000256" key="11">
    <source>
        <dbReference type="ARBA" id="ARBA00023034"/>
    </source>
</evidence>
<dbReference type="AlphaFoldDB" id="A0A3B3U023"/>
<dbReference type="InterPro" id="IPR001503">
    <property type="entry name" value="Glyco_trans_10"/>
</dbReference>
<organism evidence="26 27">
    <name type="scientific">Poecilia latipinna</name>
    <name type="common">sailfin molly</name>
    <dbReference type="NCBI Taxonomy" id="48699"/>
    <lineage>
        <taxon>Eukaryota</taxon>
        <taxon>Metazoa</taxon>
        <taxon>Chordata</taxon>
        <taxon>Craniata</taxon>
        <taxon>Vertebrata</taxon>
        <taxon>Euteleostomi</taxon>
        <taxon>Actinopterygii</taxon>
        <taxon>Neopterygii</taxon>
        <taxon>Teleostei</taxon>
        <taxon>Neoteleostei</taxon>
        <taxon>Acanthomorphata</taxon>
        <taxon>Ovalentaria</taxon>
        <taxon>Atherinomorphae</taxon>
        <taxon>Cyprinodontiformes</taxon>
        <taxon>Poeciliidae</taxon>
        <taxon>Poeciliinae</taxon>
        <taxon>Poecilia</taxon>
    </lineage>
</organism>
<dbReference type="SUPFAM" id="SSF53756">
    <property type="entry name" value="UDP-Glycosyltransferase/glycogen phosphorylase"/>
    <property type="match status" value="1"/>
</dbReference>
<comment type="catalytic activity">
    <reaction evidence="18">
        <text>an N-acetyl-alpha-neuraminyl-(2-&gt;3)-beta-D-galactosyl-(1-&gt;4)-N-acetyl-beta-D-glucosaminyl derivative + GDP-beta-L-fucose = an alpha-Neu5Ac-(2-&gt;3)-beta-D-Gal-(1-&gt;4)-[alpha-L-Fuc-(1-&gt;3)]-beta-D-GlcNAc derivative + GDP + H(+)</text>
        <dbReference type="Rhea" id="RHEA:56076"/>
        <dbReference type="ChEBI" id="CHEBI:15378"/>
        <dbReference type="ChEBI" id="CHEBI:57273"/>
        <dbReference type="ChEBI" id="CHEBI:58189"/>
        <dbReference type="ChEBI" id="CHEBI:136545"/>
        <dbReference type="ChEBI" id="CHEBI:139509"/>
    </reaction>
    <physiologicalReaction direction="left-to-right" evidence="18">
        <dbReference type="Rhea" id="RHEA:56077"/>
    </physiologicalReaction>
</comment>
<dbReference type="InterPro" id="IPR038577">
    <property type="entry name" value="GT10-like_C_sf"/>
</dbReference>
<evidence type="ECO:0000256" key="10">
    <source>
        <dbReference type="ARBA" id="ARBA00022989"/>
    </source>
</evidence>
<dbReference type="Pfam" id="PF00852">
    <property type="entry name" value="Glyco_transf_10"/>
    <property type="match status" value="1"/>
</dbReference>
<keyword evidence="27" id="KW-1185">Reference proteome</keyword>
<keyword evidence="14" id="KW-0395">Inflammatory response</keyword>
<comment type="catalytic activity">
    <reaction evidence="16">
        <text>an alpha-Neu5Ac-(2-&gt;3)-beta-D-Gal-(1-&gt;4)-beta-D-GlcNAc6S derivative + GDP-beta-L-fucose = an alpha-Neu5Ac-(2-&gt;3)-beta-D-Gal-(1-&gt;4)-[alpha-L-Fuc-(1-&gt;3)]-beta-D-GlcNAc6S derivative + GDP + H(+)</text>
        <dbReference type="Rhea" id="RHEA:62004"/>
        <dbReference type="ChEBI" id="CHEBI:15378"/>
        <dbReference type="ChEBI" id="CHEBI:57273"/>
        <dbReference type="ChEBI" id="CHEBI:58189"/>
        <dbReference type="ChEBI" id="CHEBI:145344"/>
        <dbReference type="ChEBI" id="CHEBI:145345"/>
    </reaction>
    <physiologicalReaction direction="left-to-right" evidence="16">
        <dbReference type="Rhea" id="RHEA:62005"/>
    </physiologicalReaction>
</comment>
<evidence type="ECO:0000256" key="4">
    <source>
        <dbReference type="ARBA" id="ARBA00008919"/>
    </source>
</evidence>
<proteinExistence type="inferred from homology"/>
<evidence type="ECO:0000313" key="27">
    <source>
        <dbReference type="Proteomes" id="UP000261500"/>
    </source>
</evidence>
<evidence type="ECO:0000256" key="7">
    <source>
        <dbReference type="ARBA" id="ARBA00022692"/>
    </source>
</evidence>
<reference evidence="26" key="2">
    <citation type="submission" date="2025-09" db="UniProtKB">
        <authorList>
            <consortium name="Ensembl"/>
        </authorList>
    </citation>
    <scope>IDENTIFICATION</scope>
</reference>
<comment type="catalytic activity">
    <reaction evidence="17">
        <text>an alpha-Neu5Ac-(2-&gt;3)-beta-D-Gal-(1-&gt;4)-beta-D-GlcNAc-(1-&gt;3)-beta-D-Gal-(1-&gt;4)-beta-D-GlcNAc derivative + GDP-beta-L-fucose = an alpha-Neu5Ac-(2-&gt;3)-beta-D-Gal-(1-&gt;4)-beta-D-GlcNAc-(1-&gt;3)-beta-D-Gal-(1-&gt;4)-[alpha-L-Fuc-(1-&gt;3)]-beta-D-GlcNAc derivative + GDP + H(+)</text>
        <dbReference type="Rhea" id="RHEA:68044"/>
        <dbReference type="ChEBI" id="CHEBI:15378"/>
        <dbReference type="ChEBI" id="CHEBI:57273"/>
        <dbReference type="ChEBI" id="CHEBI:58189"/>
        <dbReference type="ChEBI" id="CHEBI:145343"/>
        <dbReference type="ChEBI" id="CHEBI:176900"/>
    </reaction>
    <physiologicalReaction direction="left-to-right" evidence="17">
        <dbReference type="Rhea" id="RHEA:68045"/>
    </physiologicalReaction>
</comment>
<dbReference type="OrthoDB" id="427096at2759"/>
<dbReference type="GeneID" id="106957845"/>
<comment type="pathway">
    <text evidence="3">Protein modification; protein glycosylation.</text>
</comment>
<evidence type="ECO:0000256" key="18">
    <source>
        <dbReference type="ARBA" id="ARBA00036481"/>
    </source>
</evidence>
<keyword evidence="5 23" id="KW-0328">Glycosyltransferase</keyword>
<name>A0A3B3U023_9TELE</name>
<comment type="catalytic activity">
    <reaction evidence="15">
        <text>a beta-D-galactosyl-(1-&gt;4)-N-acetyl-beta-D-glucosaminyl derivative + GDP-beta-L-fucose = a beta-D-galactosyl-(1-&gt;4)-[alpha-L-fucosyl-(1-&gt;3)]-N-acetyl-beta-D-glucosaminyl derivative + GDP + H(+)</text>
        <dbReference type="Rhea" id="RHEA:14257"/>
        <dbReference type="ChEBI" id="CHEBI:15378"/>
        <dbReference type="ChEBI" id="CHEBI:57273"/>
        <dbReference type="ChEBI" id="CHEBI:58189"/>
        <dbReference type="ChEBI" id="CHEBI:133507"/>
        <dbReference type="ChEBI" id="CHEBI:137941"/>
        <dbReference type="EC" id="2.4.1.152"/>
    </reaction>
    <physiologicalReaction direction="left-to-right" evidence="15">
        <dbReference type="Rhea" id="RHEA:14258"/>
    </physiologicalReaction>
</comment>
<evidence type="ECO:0000256" key="3">
    <source>
        <dbReference type="ARBA" id="ARBA00004922"/>
    </source>
</evidence>
<evidence type="ECO:0000256" key="9">
    <source>
        <dbReference type="ARBA" id="ARBA00022968"/>
    </source>
</evidence>
<dbReference type="GO" id="GO:0017083">
    <property type="term" value="F:4-galactosyl-N-acetylglucosaminide 3-alpha-L-fucosyltransferase activity"/>
    <property type="evidence" value="ECO:0007669"/>
    <property type="project" value="UniProtKB-EC"/>
</dbReference>
<keyword evidence="9" id="KW-0735">Signal-anchor</keyword>
<accession>A0A3B3U023</accession>
<feature type="domain" description="Fucosyltransferase C-terminal" evidence="24">
    <location>
        <begin position="206"/>
        <end position="381"/>
    </location>
</feature>
<dbReference type="STRING" id="48699.ENSPLAP00000006052"/>
<evidence type="ECO:0000256" key="12">
    <source>
        <dbReference type="ARBA" id="ARBA00023136"/>
    </source>
</evidence>
<dbReference type="RefSeq" id="XP_014904852.1">
    <property type="nucleotide sequence ID" value="XM_015049366.1"/>
</dbReference>
<evidence type="ECO:0000259" key="24">
    <source>
        <dbReference type="Pfam" id="PF00852"/>
    </source>
</evidence>
<keyword evidence="7 23" id="KW-0812">Transmembrane</keyword>
<dbReference type="GO" id="GO:0005789">
    <property type="term" value="C:endoplasmic reticulum membrane"/>
    <property type="evidence" value="ECO:0007669"/>
    <property type="project" value="UniProtKB-SubCell"/>
</dbReference>
<evidence type="ECO:0000256" key="20">
    <source>
        <dbReference type="ARBA" id="ARBA00047273"/>
    </source>
</evidence>
<evidence type="ECO:0000256" key="1">
    <source>
        <dbReference type="ARBA" id="ARBA00004323"/>
    </source>
</evidence>
<evidence type="ECO:0000256" key="17">
    <source>
        <dbReference type="ARBA" id="ARBA00036234"/>
    </source>
</evidence>
<feature type="domain" description="Fucosyltransferase N-terminal" evidence="25">
    <location>
        <begin position="76"/>
        <end position="182"/>
    </location>
</feature>
<comment type="similarity">
    <text evidence="4 23">Belongs to the glycosyltransferase 10 family.</text>
</comment>
<dbReference type="Pfam" id="PF17039">
    <property type="entry name" value="Glyco_tran_10_N"/>
    <property type="match status" value="1"/>
</dbReference>
<comment type="function">
    <text evidence="22">Protein O-fucosyltransferase that specifically catalyzes O-fucosylation of serine or threonine residues in EMI domains of target proteins. Attaches fucose through an O-glycosidic linkage. O-fucosylation of EMI domain-containing proteins may be required for facilitating protein folding and secretion.</text>
</comment>
<keyword evidence="12" id="KW-0472">Membrane</keyword>
<comment type="catalytic activity">
    <reaction evidence="20">
        <text>L-threonyl-[protein] + GDP-beta-L-fucose = 3-O-(alpha-L-fucosyl)-L-threonyl-[protein] + GDP + H(+)</text>
        <dbReference type="Rhea" id="RHEA:70491"/>
        <dbReference type="Rhea" id="RHEA-COMP:11060"/>
        <dbReference type="Rhea" id="RHEA-COMP:17915"/>
        <dbReference type="ChEBI" id="CHEBI:15378"/>
        <dbReference type="ChEBI" id="CHEBI:30013"/>
        <dbReference type="ChEBI" id="CHEBI:57273"/>
        <dbReference type="ChEBI" id="CHEBI:58189"/>
        <dbReference type="ChEBI" id="CHEBI:189631"/>
        <dbReference type="EC" id="2.4.1.221"/>
    </reaction>
    <physiologicalReaction direction="left-to-right" evidence="20">
        <dbReference type="Rhea" id="RHEA:70492"/>
    </physiologicalReaction>
</comment>
<dbReference type="InterPro" id="IPR031481">
    <property type="entry name" value="Glyco_tran_10_N"/>
</dbReference>
<comment type="subcellular location">
    <subcellularLocation>
        <location evidence="2">Endoplasmic reticulum membrane</location>
        <topology evidence="2">Single-pass type II membrane protein</topology>
    </subcellularLocation>
    <subcellularLocation>
        <location evidence="1">Golgi apparatus membrane</location>
        <topology evidence="1">Single-pass type II membrane protein</topology>
    </subcellularLocation>
    <subcellularLocation>
        <location evidence="23">Golgi apparatus</location>
        <location evidence="23">Golgi stack membrane</location>
        <topology evidence="23">Single-pass type II membrane protein</topology>
    </subcellularLocation>
</comment>
<protein>
    <recommendedName>
        <fullName evidence="23">Fucosyltransferase</fullName>
        <ecNumber evidence="23">2.4.1.-</ecNumber>
    </recommendedName>
</protein>
<dbReference type="GO" id="GO:0046922">
    <property type="term" value="F:peptide-O-fucosyltransferase activity"/>
    <property type="evidence" value="ECO:0007669"/>
    <property type="project" value="UniProtKB-EC"/>
</dbReference>
<evidence type="ECO:0000256" key="6">
    <source>
        <dbReference type="ARBA" id="ARBA00022679"/>
    </source>
</evidence>
<evidence type="ECO:0000256" key="8">
    <source>
        <dbReference type="ARBA" id="ARBA00022824"/>
    </source>
</evidence>
<comment type="function">
    <text evidence="19">Catalyzes alpha(1-&gt;3) linkage of fucosyl moiety transferred from GDP-beta-L-fucose to N-acetyl glucosamine (GlcNAc) within type 2 lactosamine (LacNAc, Gal-beta(1-&gt;4)GlcNAc) glycan attached to N- or O-linked glycoproteins. Robustly fucosylates nonsialylated distal LacNAc unit of the polylactosamine chain to form Lewis X antigen (CD15), a glycan determinant known to mediate important cellular functions in development and immunity. Fucosylates with lower efficiency sialylated LacNAc acceptors to form sialyl Lewis X and 6-sulfo sialyl Lewis X determinants that serve as recognition epitopes for C-type lectins. Together with FUT7 contributes to SELE, SELL and SELP selectin ligand biosynthesis and selectin-dependent lymphocyte homing, leukocyte migration and blood leukocyte homeostasis. In a cell type specific manner, may also fucosylate the internal LacNAc unit of the polylactosamine chain to form VIM-2 antigen that serves as recognition epitope for SELE.</text>
</comment>
<reference evidence="26" key="1">
    <citation type="submission" date="2025-08" db="UniProtKB">
        <authorList>
            <consortium name="Ensembl"/>
        </authorList>
    </citation>
    <scope>IDENTIFICATION</scope>
</reference>
<evidence type="ECO:0000256" key="15">
    <source>
        <dbReference type="ARBA" id="ARBA00029329"/>
    </source>
</evidence>
<keyword evidence="13" id="KW-0325">Glycoprotein</keyword>
<dbReference type="Proteomes" id="UP000261500">
    <property type="component" value="Unplaced"/>
</dbReference>
<dbReference type="FunFam" id="3.40.50.11660:FF:000002">
    <property type="entry name" value="Alpha-(1,3)-fucosyltransferase"/>
    <property type="match status" value="1"/>
</dbReference>
<keyword evidence="11 23" id="KW-0333">Golgi apparatus</keyword>
<dbReference type="PANTHER" id="PTHR11929:SF132">
    <property type="entry name" value="ALPHA-(1,3)-FUCOSYLTRANSFERASE 4"/>
    <property type="match status" value="1"/>
</dbReference>
<comment type="catalytic activity">
    <reaction evidence="21">
        <text>L-seryl-[protein] + GDP-beta-L-fucose = 3-O-(alpha-L-fucosyl)-L-seryl-[protein] + GDP + H(+)</text>
        <dbReference type="Rhea" id="RHEA:63644"/>
        <dbReference type="Rhea" id="RHEA-COMP:9863"/>
        <dbReference type="Rhea" id="RHEA-COMP:17914"/>
        <dbReference type="ChEBI" id="CHEBI:15378"/>
        <dbReference type="ChEBI" id="CHEBI:29999"/>
        <dbReference type="ChEBI" id="CHEBI:57273"/>
        <dbReference type="ChEBI" id="CHEBI:58189"/>
        <dbReference type="ChEBI" id="CHEBI:189632"/>
        <dbReference type="EC" id="2.4.1.221"/>
    </reaction>
    <physiologicalReaction direction="left-to-right" evidence="21">
        <dbReference type="Rhea" id="RHEA:63645"/>
    </physiologicalReaction>
</comment>
<dbReference type="GeneTree" id="ENSGT00940000162506"/>
<evidence type="ECO:0000256" key="5">
    <source>
        <dbReference type="ARBA" id="ARBA00022676"/>
    </source>
</evidence>
<dbReference type="GO" id="GO:0006954">
    <property type="term" value="P:inflammatory response"/>
    <property type="evidence" value="ECO:0007669"/>
    <property type="project" value="UniProtKB-KW"/>
</dbReference>
<evidence type="ECO:0000256" key="2">
    <source>
        <dbReference type="ARBA" id="ARBA00004648"/>
    </source>
</evidence>
<dbReference type="Ensembl" id="ENSPLAT00000006906.1">
    <property type="protein sequence ID" value="ENSPLAP00000006052.1"/>
    <property type="gene ID" value="ENSPLAG00000008112.1"/>
</dbReference>